<evidence type="ECO:0000313" key="5">
    <source>
        <dbReference type="Proteomes" id="UP000030745"/>
    </source>
</evidence>
<dbReference type="EMBL" id="KK583193">
    <property type="protein sequence ID" value="KDO33472.1"/>
    <property type="molecule type" value="Genomic_DNA"/>
</dbReference>
<feature type="region of interest" description="Disordered" evidence="3">
    <location>
        <begin position="31"/>
        <end position="65"/>
    </location>
</feature>
<dbReference type="SMART" id="SM00268">
    <property type="entry name" value="ACTIN"/>
    <property type="match status" value="1"/>
</dbReference>
<sequence length="510" mass="55550">MEKGRLQMRSMSLTGTALVVATTSSKSDHIVTSASRIPVRRPPTPSTDAPAAIESRPVPSDVPLTVEPETTNEARLWTTIDGLTSELEAVAAVATARAAVHAAQMHAAETQLAATTAALDRLRSGVYDTVAACFLHELHTGETDALSECMAQATAGDDAALAWIQACFGRRLLHARRHLAPDKVPDTAVLYMESAVRVLAGIVPEDEDTMPLPTLSLETPSIASMASRRYQPTFVDRSAPLRRCLRTVFERLGAHSQTLKVVLVHPPLWTASERDRVSHLLWHEFYVPALLLTTTAEVILRAAGLSSGVVVDVGPYTTTIVPIYNDRIVTHATLTLPGGRDMVLHATWGALREHGAFGAVADEEDQFDAAEQLLRTHGFVAYDVAAERAKRPTDVHMTWRHESRLITSSAALFEGPEQLFHPSRDDGKSLQEAVLSAIDRCNPVVRAELAAAIVLNGALTTLPGFKRRLTRELILLRHDLLGQLRLHDGHGFVGACTLARFAHDDVWIVR</sequence>
<dbReference type="Proteomes" id="UP000030745">
    <property type="component" value="Unassembled WGS sequence"/>
</dbReference>
<organism evidence="4 5">
    <name type="scientific">Saprolegnia parasitica (strain CBS 223.65)</name>
    <dbReference type="NCBI Taxonomy" id="695850"/>
    <lineage>
        <taxon>Eukaryota</taxon>
        <taxon>Sar</taxon>
        <taxon>Stramenopiles</taxon>
        <taxon>Oomycota</taxon>
        <taxon>Saprolegniomycetes</taxon>
        <taxon>Saprolegniales</taxon>
        <taxon>Saprolegniaceae</taxon>
        <taxon>Saprolegnia</taxon>
    </lineage>
</organism>
<evidence type="ECO:0000256" key="1">
    <source>
        <dbReference type="ARBA" id="ARBA00049360"/>
    </source>
</evidence>
<proteinExistence type="inferred from homology"/>
<dbReference type="GeneID" id="24124838"/>
<dbReference type="AlphaFoldDB" id="A0A067D359"/>
<keyword evidence="5" id="KW-1185">Reference proteome</keyword>
<name>A0A067D359_SAPPC</name>
<dbReference type="VEuPathDB" id="FungiDB:SPRG_02280"/>
<protein>
    <recommendedName>
        <fullName evidence="6">Actin</fullName>
    </recommendedName>
</protein>
<evidence type="ECO:0008006" key="6">
    <source>
        <dbReference type="Google" id="ProtNLM"/>
    </source>
</evidence>
<dbReference type="InterPro" id="IPR004000">
    <property type="entry name" value="Actin"/>
</dbReference>
<dbReference type="RefSeq" id="XP_012196216.1">
    <property type="nucleotide sequence ID" value="XM_012340826.1"/>
</dbReference>
<evidence type="ECO:0000256" key="3">
    <source>
        <dbReference type="SAM" id="MobiDB-lite"/>
    </source>
</evidence>
<accession>A0A067D359</accession>
<dbReference type="OMA" id="AHDDVWI"/>
<dbReference type="OrthoDB" id="5132116at2759"/>
<evidence type="ECO:0000256" key="2">
    <source>
        <dbReference type="RuleBase" id="RU000487"/>
    </source>
</evidence>
<dbReference type="Gene3D" id="3.30.420.40">
    <property type="match status" value="2"/>
</dbReference>
<comment type="catalytic activity">
    <reaction evidence="1">
        <text>ATP + H2O = ADP + phosphate + H(+)</text>
        <dbReference type="Rhea" id="RHEA:13065"/>
        <dbReference type="ChEBI" id="CHEBI:15377"/>
        <dbReference type="ChEBI" id="CHEBI:15378"/>
        <dbReference type="ChEBI" id="CHEBI:30616"/>
        <dbReference type="ChEBI" id="CHEBI:43474"/>
        <dbReference type="ChEBI" id="CHEBI:456216"/>
    </reaction>
</comment>
<dbReference type="STRING" id="695850.A0A067D359"/>
<dbReference type="SUPFAM" id="SSF53067">
    <property type="entry name" value="Actin-like ATPase domain"/>
    <property type="match status" value="2"/>
</dbReference>
<gene>
    <name evidence="4" type="ORF">SPRG_02280</name>
</gene>
<dbReference type="KEGG" id="spar:SPRG_02280"/>
<dbReference type="InterPro" id="IPR043129">
    <property type="entry name" value="ATPase_NBD"/>
</dbReference>
<dbReference type="Pfam" id="PF00022">
    <property type="entry name" value="Actin"/>
    <property type="match status" value="2"/>
</dbReference>
<dbReference type="Gene3D" id="3.90.640.10">
    <property type="entry name" value="Actin, Chain A, domain 4"/>
    <property type="match status" value="1"/>
</dbReference>
<reference evidence="4 5" key="1">
    <citation type="journal article" date="2013" name="PLoS Genet.">
        <title>Distinctive expansion of potential virulence genes in the genome of the oomycete fish pathogen Saprolegnia parasitica.</title>
        <authorList>
            <person name="Jiang R.H."/>
            <person name="de Bruijn I."/>
            <person name="Haas B.J."/>
            <person name="Belmonte R."/>
            <person name="Lobach L."/>
            <person name="Christie J."/>
            <person name="van den Ackerveken G."/>
            <person name="Bottin A."/>
            <person name="Bulone V."/>
            <person name="Diaz-Moreno S.M."/>
            <person name="Dumas B."/>
            <person name="Fan L."/>
            <person name="Gaulin E."/>
            <person name="Govers F."/>
            <person name="Grenville-Briggs L.J."/>
            <person name="Horner N.R."/>
            <person name="Levin J.Z."/>
            <person name="Mammella M."/>
            <person name="Meijer H.J."/>
            <person name="Morris P."/>
            <person name="Nusbaum C."/>
            <person name="Oome S."/>
            <person name="Phillips A.J."/>
            <person name="van Rooyen D."/>
            <person name="Rzeszutek E."/>
            <person name="Saraiva M."/>
            <person name="Secombes C.J."/>
            <person name="Seidl M.F."/>
            <person name="Snel B."/>
            <person name="Stassen J.H."/>
            <person name="Sykes S."/>
            <person name="Tripathy S."/>
            <person name="van den Berg H."/>
            <person name="Vega-Arreguin J.C."/>
            <person name="Wawra S."/>
            <person name="Young S.K."/>
            <person name="Zeng Q."/>
            <person name="Dieguez-Uribeondo J."/>
            <person name="Russ C."/>
            <person name="Tyler B.M."/>
            <person name="van West P."/>
        </authorList>
    </citation>
    <scope>NUCLEOTIDE SEQUENCE [LARGE SCALE GENOMIC DNA]</scope>
    <source>
        <strain evidence="4 5">CBS 223.65</strain>
    </source>
</reference>
<dbReference type="PANTHER" id="PTHR11937">
    <property type="entry name" value="ACTIN"/>
    <property type="match status" value="1"/>
</dbReference>
<evidence type="ECO:0000313" key="4">
    <source>
        <dbReference type="EMBL" id="KDO33472.1"/>
    </source>
</evidence>
<comment type="similarity">
    <text evidence="2">Belongs to the actin family.</text>
</comment>